<reference evidence="4" key="1">
    <citation type="submission" date="2018-05" db="EMBL/GenBank/DDBJ databases">
        <authorList>
            <person name="Lanie J.A."/>
            <person name="Ng W.-L."/>
            <person name="Kazmierczak K.M."/>
            <person name="Andrzejewski T.M."/>
            <person name="Davidsen T.M."/>
            <person name="Wayne K.J."/>
            <person name="Tettelin H."/>
            <person name="Glass J.I."/>
            <person name="Rusch D."/>
            <person name="Podicherti R."/>
            <person name="Tsui H.-C.T."/>
            <person name="Winkler M.E."/>
        </authorList>
    </citation>
    <scope>NUCLEOTIDE SEQUENCE</scope>
</reference>
<dbReference type="InterPro" id="IPR000917">
    <property type="entry name" value="Sulfatase_N"/>
</dbReference>
<evidence type="ECO:0000313" key="4">
    <source>
        <dbReference type="EMBL" id="SVB98723.1"/>
    </source>
</evidence>
<dbReference type="SUPFAM" id="SSF53649">
    <property type="entry name" value="Alkaline phosphatase-like"/>
    <property type="match status" value="1"/>
</dbReference>
<dbReference type="Pfam" id="PF00884">
    <property type="entry name" value="Sulfatase"/>
    <property type="match status" value="1"/>
</dbReference>
<sequence length="111" mass="12203">MPTTSKPNVFIVITDDQGYGDLGCTGNPWINTPNIDAFHDDAVRLTDFHVSPLCTPTRGAIMSGRRPVRNGAWATCWGRSILKKDEVTMAEVFAASGYRTGMFGKWHLGDN</sequence>
<feature type="domain" description="Sulfatase N-terminal" evidence="3">
    <location>
        <begin position="7"/>
        <end position="109"/>
    </location>
</feature>
<dbReference type="InterPro" id="IPR017850">
    <property type="entry name" value="Alkaline_phosphatase_core_sf"/>
</dbReference>
<accession>A0A382IIM9</accession>
<evidence type="ECO:0000256" key="2">
    <source>
        <dbReference type="ARBA" id="ARBA00022801"/>
    </source>
</evidence>
<evidence type="ECO:0000259" key="3">
    <source>
        <dbReference type="Pfam" id="PF00884"/>
    </source>
</evidence>
<dbReference type="InterPro" id="IPR050738">
    <property type="entry name" value="Sulfatase"/>
</dbReference>
<dbReference type="GO" id="GO:0004065">
    <property type="term" value="F:arylsulfatase activity"/>
    <property type="evidence" value="ECO:0007669"/>
    <property type="project" value="TreeGrafter"/>
</dbReference>
<dbReference type="EMBL" id="UINC01067243">
    <property type="protein sequence ID" value="SVB98723.1"/>
    <property type="molecule type" value="Genomic_DNA"/>
</dbReference>
<dbReference type="Gene3D" id="3.40.720.10">
    <property type="entry name" value="Alkaline Phosphatase, subunit A"/>
    <property type="match status" value="1"/>
</dbReference>
<proteinExistence type="inferred from homology"/>
<dbReference type="PANTHER" id="PTHR42693:SF53">
    <property type="entry name" value="ENDO-4-O-SULFATASE"/>
    <property type="match status" value="1"/>
</dbReference>
<dbReference type="PANTHER" id="PTHR42693">
    <property type="entry name" value="ARYLSULFATASE FAMILY MEMBER"/>
    <property type="match status" value="1"/>
</dbReference>
<feature type="non-terminal residue" evidence="4">
    <location>
        <position position="111"/>
    </location>
</feature>
<comment type="similarity">
    <text evidence="1">Belongs to the sulfatase family.</text>
</comment>
<evidence type="ECO:0000256" key="1">
    <source>
        <dbReference type="ARBA" id="ARBA00008779"/>
    </source>
</evidence>
<gene>
    <name evidence="4" type="ORF">METZ01_LOCUS251577</name>
</gene>
<organism evidence="4">
    <name type="scientific">marine metagenome</name>
    <dbReference type="NCBI Taxonomy" id="408172"/>
    <lineage>
        <taxon>unclassified sequences</taxon>
        <taxon>metagenomes</taxon>
        <taxon>ecological metagenomes</taxon>
    </lineage>
</organism>
<dbReference type="AlphaFoldDB" id="A0A382IIM9"/>
<protein>
    <recommendedName>
        <fullName evidence="3">Sulfatase N-terminal domain-containing protein</fullName>
    </recommendedName>
</protein>
<name>A0A382IIM9_9ZZZZ</name>
<keyword evidence="2" id="KW-0378">Hydrolase</keyword>